<dbReference type="Gene3D" id="3.40.1260.10">
    <property type="entry name" value="DsrEFH-like"/>
    <property type="match status" value="1"/>
</dbReference>
<gene>
    <name evidence="1" type="ORF">MNBD_NITROSPINAE03-1085</name>
</gene>
<dbReference type="InterPro" id="IPR027396">
    <property type="entry name" value="DsrEFH-like"/>
</dbReference>
<sequence>MAKKTLFILNDPPYGTERSYNALRLAGALGKREGEEIKLFLLGDAALCAKAGQKTPNGYYNIEKMLKVVARQGGQIGVCGNCMDARGLNEPELAEDCFKSSLDELADWTQWADNTLIF</sequence>
<dbReference type="GO" id="GO:0005829">
    <property type="term" value="C:cytosol"/>
    <property type="evidence" value="ECO:0007669"/>
    <property type="project" value="TreeGrafter"/>
</dbReference>
<dbReference type="PANTHER" id="PTHR34874">
    <property type="entry name" value="PROTEIN YCHN"/>
    <property type="match status" value="1"/>
</dbReference>
<dbReference type="EMBL" id="UOGB01000114">
    <property type="protein sequence ID" value="VAX18490.1"/>
    <property type="molecule type" value="Genomic_DNA"/>
</dbReference>
<proteinExistence type="predicted"/>
<protein>
    <submittedName>
        <fullName evidence="1">Protein YchN</fullName>
    </submittedName>
</protein>
<accession>A0A3B1C6I9</accession>
<name>A0A3B1C6I9_9ZZZZ</name>
<reference evidence="1" key="1">
    <citation type="submission" date="2018-06" db="EMBL/GenBank/DDBJ databases">
        <authorList>
            <person name="Zhirakovskaya E."/>
        </authorList>
    </citation>
    <scope>NUCLEOTIDE SEQUENCE</scope>
</reference>
<dbReference type="InterPro" id="IPR003787">
    <property type="entry name" value="Sulphur_relay_DsrE/F-like"/>
</dbReference>
<dbReference type="SUPFAM" id="SSF75169">
    <property type="entry name" value="DsrEFH-like"/>
    <property type="match status" value="1"/>
</dbReference>
<dbReference type="Pfam" id="PF02635">
    <property type="entry name" value="DsrE"/>
    <property type="match status" value="1"/>
</dbReference>
<organism evidence="1">
    <name type="scientific">hydrothermal vent metagenome</name>
    <dbReference type="NCBI Taxonomy" id="652676"/>
    <lineage>
        <taxon>unclassified sequences</taxon>
        <taxon>metagenomes</taxon>
        <taxon>ecological metagenomes</taxon>
    </lineage>
</organism>
<dbReference type="PANTHER" id="PTHR34874:SF1">
    <property type="entry name" value="PROTEIN YCHN"/>
    <property type="match status" value="1"/>
</dbReference>
<evidence type="ECO:0000313" key="1">
    <source>
        <dbReference type="EMBL" id="VAX18490.1"/>
    </source>
</evidence>
<dbReference type="AlphaFoldDB" id="A0A3B1C6I9"/>